<dbReference type="Proteomes" id="UP000327013">
    <property type="component" value="Unassembled WGS sequence"/>
</dbReference>
<accession>A0A5N6KXT7</accession>
<sequence>MWGGLQVGFRNISANSRAEGQVQSLNPKIKDYARKVAWVLKSVRHRREVADNHEAHPQPGITEEDK</sequence>
<organism evidence="2 3">
    <name type="scientific">Carpinus fangiana</name>
    <dbReference type="NCBI Taxonomy" id="176857"/>
    <lineage>
        <taxon>Eukaryota</taxon>
        <taxon>Viridiplantae</taxon>
        <taxon>Streptophyta</taxon>
        <taxon>Embryophyta</taxon>
        <taxon>Tracheophyta</taxon>
        <taxon>Spermatophyta</taxon>
        <taxon>Magnoliopsida</taxon>
        <taxon>eudicotyledons</taxon>
        <taxon>Gunneridae</taxon>
        <taxon>Pentapetalae</taxon>
        <taxon>rosids</taxon>
        <taxon>fabids</taxon>
        <taxon>Fagales</taxon>
        <taxon>Betulaceae</taxon>
        <taxon>Carpinus</taxon>
    </lineage>
</organism>
<proteinExistence type="predicted"/>
<evidence type="ECO:0000256" key="1">
    <source>
        <dbReference type="SAM" id="MobiDB-lite"/>
    </source>
</evidence>
<comment type="caution">
    <text evidence="2">The sequence shown here is derived from an EMBL/GenBank/DDBJ whole genome shotgun (WGS) entry which is preliminary data.</text>
</comment>
<evidence type="ECO:0000313" key="2">
    <source>
        <dbReference type="EMBL" id="KAB8360619.1"/>
    </source>
</evidence>
<name>A0A5N6KXT7_9ROSI</name>
<feature type="region of interest" description="Disordered" evidence="1">
    <location>
        <begin position="46"/>
        <end position="66"/>
    </location>
</feature>
<reference evidence="2 3" key="1">
    <citation type="submission" date="2019-06" db="EMBL/GenBank/DDBJ databases">
        <title>A chromosomal-level reference genome of Carpinus fangiana (Coryloideae, Betulaceae).</title>
        <authorList>
            <person name="Yang X."/>
            <person name="Wang Z."/>
            <person name="Zhang L."/>
            <person name="Hao G."/>
            <person name="Liu J."/>
            <person name="Yang Y."/>
        </authorList>
    </citation>
    <scope>NUCLEOTIDE SEQUENCE [LARGE SCALE GENOMIC DNA]</scope>
    <source>
        <strain evidence="2">Cfa_2016G</strain>
        <tissue evidence="2">Leaf</tissue>
    </source>
</reference>
<protein>
    <submittedName>
        <fullName evidence="2">Uncharacterized protein</fullName>
    </submittedName>
</protein>
<gene>
    <name evidence="2" type="ORF">FH972_024357</name>
</gene>
<evidence type="ECO:0000313" key="3">
    <source>
        <dbReference type="Proteomes" id="UP000327013"/>
    </source>
</evidence>
<dbReference type="EMBL" id="VIBQ01000017">
    <property type="protein sequence ID" value="KAB8360619.1"/>
    <property type="molecule type" value="Genomic_DNA"/>
</dbReference>
<dbReference type="AlphaFoldDB" id="A0A5N6KXT7"/>
<keyword evidence="3" id="KW-1185">Reference proteome</keyword>